<keyword evidence="2" id="KW-0812">Transmembrane</keyword>
<evidence type="ECO:0000313" key="4">
    <source>
        <dbReference type="Proteomes" id="UP001295740"/>
    </source>
</evidence>
<evidence type="ECO:0000313" key="3">
    <source>
        <dbReference type="EMBL" id="CAJ2511360.1"/>
    </source>
</evidence>
<dbReference type="AlphaFoldDB" id="A0AAI8YNN1"/>
<dbReference type="EMBL" id="CAUWAG010000018">
    <property type="protein sequence ID" value="CAJ2511360.1"/>
    <property type="molecule type" value="Genomic_DNA"/>
</dbReference>
<accession>A0AAI8YNN1</accession>
<feature type="compositionally biased region" description="Low complexity" evidence="1">
    <location>
        <begin position="304"/>
        <end position="315"/>
    </location>
</feature>
<feature type="transmembrane region" description="Helical" evidence="2">
    <location>
        <begin position="173"/>
        <end position="194"/>
    </location>
</feature>
<organism evidence="3 4">
    <name type="scientific">Anthostomella pinea</name>
    <dbReference type="NCBI Taxonomy" id="933095"/>
    <lineage>
        <taxon>Eukaryota</taxon>
        <taxon>Fungi</taxon>
        <taxon>Dikarya</taxon>
        <taxon>Ascomycota</taxon>
        <taxon>Pezizomycotina</taxon>
        <taxon>Sordariomycetes</taxon>
        <taxon>Xylariomycetidae</taxon>
        <taxon>Xylariales</taxon>
        <taxon>Xylariaceae</taxon>
        <taxon>Anthostomella</taxon>
    </lineage>
</organism>
<keyword evidence="4" id="KW-1185">Reference proteome</keyword>
<protein>
    <submittedName>
        <fullName evidence="3">Uu.00g069850.m01.CDS01</fullName>
    </submittedName>
</protein>
<dbReference type="Proteomes" id="UP001295740">
    <property type="component" value="Unassembled WGS sequence"/>
</dbReference>
<evidence type="ECO:0000256" key="2">
    <source>
        <dbReference type="SAM" id="Phobius"/>
    </source>
</evidence>
<feature type="region of interest" description="Disordered" evidence="1">
    <location>
        <begin position="349"/>
        <end position="378"/>
    </location>
</feature>
<sequence>MPFRGTDDETFGNALRWWMFELLKRVLYLLEFAVLNGTRLWVIAYAAMSLYAINYHLCWLSLMTPAETTSLQADEDIEEHGLRDSQGRLRWDVFYRPRQCQKQNCDKKQSDRVFHCTRFRRDLPVYDQFCTYTGTFVYLRTIKPYLYMLFFLVVDALSTLSVCIVAMTKYSVWSLAPFIGSVIVTAVVLVKYVFMMFMVKDADGIPYSQCHKFDENPWNLGVKRNLLQVFGRSPWEWIFFFLQPERVHSYGNEEVSDLPFNDAVLAFYERILVPDVGAQLESLEPALIDPRGQQQHRESSERPSQAQTAAATSSTHGEVLHSKKAKRLHICCIGVVVVEGLEVVRSGCGQYANPSGSRDHATRRNRRSSAPPYGSLEP</sequence>
<feature type="transmembrane region" description="Helical" evidence="2">
    <location>
        <begin position="145"/>
        <end position="167"/>
    </location>
</feature>
<gene>
    <name evidence="3" type="ORF">KHLLAP_LOCUS11828</name>
</gene>
<keyword evidence="2" id="KW-1133">Transmembrane helix</keyword>
<name>A0AAI8YNN1_9PEZI</name>
<feature type="transmembrane region" description="Helical" evidence="2">
    <location>
        <begin position="26"/>
        <end position="53"/>
    </location>
</feature>
<reference evidence="3" key="1">
    <citation type="submission" date="2023-10" db="EMBL/GenBank/DDBJ databases">
        <authorList>
            <person name="Hackl T."/>
        </authorList>
    </citation>
    <scope>NUCLEOTIDE SEQUENCE</scope>
</reference>
<feature type="region of interest" description="Disordered" evidence="1">
    <location>
        <begin position="290"/>
        <end position="318"/>
    </location>
</feature>
<keyword evidence="2" id="KW-0472">Membrane</keyword>
<evidence type="ECO:0000256" key="1">
    <source>
        <dbReference type="SAM" id="MobiDB-lite"/>
    </source>
</evidence>
<comment type="caution">
    <text evidence="3">The sequence shown here is derived from an EMBL/GenBank/DDBJ whole genome shotgun (WGS) entry which is preliminary data.</text>
</comment>
<proteinExistence type="predicted"/>